<dbReference type="eggNOG" id="ENOG502S7U4">
    <property type="taxonomic scope" value="Eukaryota"/>
</dbReference>
<accession>A0A0C4DTG9</accession>
<protein>
    <submittedName>
        <fullName evidence="2 3">Uncharacterized protein</fullName>
    </submittedName>
</protein>
<evidence type="ECO:0000313" key="2">
    <source>
        <dbReference type="EMBL" id="KLU84191.1"/>
    </source>
</evidence>
<feature type="compositionally biased region" description="Gly residues" evidence="1">
    <location>
        <begin position="289"/>
        <end position="298"/>
    </location>
</feature>
<feature type="region of interest" description="Disordered" evidence="1">
    <location>
        <begin position="123"/>
        <end position="252"/>
    </location>
</feature>
<organism evidence="3 4">
    <name type="scientific">Magnaporthiopsis poae (strain ATCC 64411 / 73-15)</name>
    <name type="common">Kentucky bluegrass fungus</name>
    <name type="synonym">Magnaporthe poae</name>
    <dbReference type="NCBI Taxonomy" id="644358"/>
    <lineage>
        <taxon>Eukaryota</taxon>
        <taxon>Fungi</taxon>
        <taxon>Dikarya</taxon>
        <taxon>Ascomycota</taxon>
        <taxon>Pezizomycotina</taxon>
        <taxon>Sordariomycetes</taxon>
        <taxon>Sordariomycetidae</taxon>
        <taxon>Magnaporthales</taxon>
        <taxon>Magnaporthaceae</taxon>
        <taxon>Magnaporthiopsis</taxon>
    </lineage>
</organism>
<evidence type="ECO:0000313" key="3">
    <source>
        <dbReference type="EnsemblFungi" id="MAPG_03236T0"/>
    </source>
</evidence>
<name>A0A0C4DTG9_MAGP6</name>
<feature type="compositionally biased region" description="Low complexity" evidence="1">
    <location>
        <begin position="197"/>
        <end position="206"/>
    </location>
</feature>
<reference evidence="2" key="2">
    <citation type="submission" date="2010-05" db="EMBL/GenBank/DDBJ databases">
        <title>The Genome Sequence of Magnaporthe poae strain ATCC 64411.</title>
        <authorList>
            <consortium name="The Broad Institute Genome Sequencing Platform"/>
            <consortium name="Broad Institute Genome Sequencing Center for Infectious Disease"/>
            <person name="Ma L.-J."/>
            <person name="Dead R."/>
            <person name="Young S."/>
            <person name="Zeng Q."/>
            <person name="Koehrsen M."/>
            <person name="Alvarado L."/>
            <person name="Berlin A."/>
            <person name="Chapman S.B."/>
            <person name="Chen Z."/>
            <person name="Freedman E."/>
            <person name="Gellesch M."/>
            <person name="Goldberg J."/>
            <person name="Griggs A."/>
            <person name="Gujja S."/>
            <person name="Heilman E.R."/>
            <person name="Heiman D."/>
            <person name="Hepburn T."/>
            <person name="Howarth C."/>
            <person name="Jen D."/>
            <person name="Larson L."/>
            <person name="Mehta T."/>
            <person name="Neiman D."/>
            <person name="Pearson M."/>
            <person name="Roberts A."/>
            <person name="Saif S."/>
            <person name="Shea T."/>
            <person name="Shenoy N."/>
            <person name="Sisk P."/>
            <person name="Stolte C."/>
            <person name="Sykes S."/>
            <person name="Walk T."/>
            <person name="White J."/>
            <person name="Yandava C."/>
            <person name="Haas B."/>
            <person name="Nusbaum C."/>
            <person name="Birren B."/>
        </authorList>
    </citation>
    <scope>NUCLEOTIDE SEQUENCE</scope>
    <source>
        <strain evidence="2">ATCC 64411</strain>
    </source>
</reference>
<reference evidence="2" key="3">
    <citation type="submission" date="2011-03" db="EMBL/GenBank/DDBJ databases">
        <title>Annotation of Magnaporthe poae ATCC 64411.</title>
        <authorList>
            <person name="Ma L.-J."/>
            <person name="Dead R."/>
            <person name="Young S.K."/>
            <person name="Zeng Q."/>
            <person name="Gargeya S."/>
            <person name="Fitzgerald M."/>
            <person name="Haas B."/>
            <person name="Abouelleil A."/>
            <person name="Alvarado L."/>
            <person name="Arachchi H.M."/>
            <person name="Berlin A."/>
            <person name="Brown A."/>
            <person name="Chapman S.B."/>
            <person name="Chen Z."/>
            <person name="Dunbar C."/>
            <person name="Freedman E."/>
            <person name="Gearin G."/>
            <person name="Gellesch M."/>
            <person name="Goldberg J."/>
            <person name="Griggs A."/>
            <person name="Gujja S."/>
            <person name="Heiman D."/>
            <person name="Howarth C."/>
            <person name="Larson L."/>
            <person name="Lui A."/>
            <person name="MacDonald P.J.P."/>
            <person name="Mehta T."/>
            <person name="Montmayeur A."/>
            <person name="Murphy C."/>
            <person name="Neiman D."/>
            <person name="Pearson M."/>
            <person name="Priest M."/>
            <person name="Roberts A."/>
            <person name="Saif S."/>
            <person name="Shea T."/>
            <person name="Shenoy N."/>
            <person name="Sisk P."/>
            <person name="Stolte C."/>
            <person name="Sykes S."/>
            <person name="Yandava C."/>
            <person name="Wortman J."/>
            <person name="Nusbaum C."/>
            <person name="Birren B."/>
        </authorList>
    </citation>
    <scope>NUCLEOTIDE SEQUENCE</scope>
    <source>
        <strain evidence="2">ATCC 64411</strain>
    </source>
</reference>
<dbReference type="EMBL" id="ADBL01000784">
    <property type="status" value="NOT_ANNOTATED_CDS"/>
    <property type="molecule type" value="Genomic_DNA"/>
</dbReference>
<reference evidence="3" key="5">
    <citation type="submission" date="2015-06" db="UniProtKB">
        <authorList>
            <consortium name="EnsemblFungi"/>
        </authorList>
    </citation>
    <scope>IDENTIFICATION</scope>
    <source>
        <strain evidence="3">ATCC 64411</strain>
    </source>
</reference>
<dbReference type="VEuPathDB" id="FungiDB:MAPG_03236"/>
<keyword evidence="4" id="KW-1185">Reference proteome</keyword>
<dbReference type="EnsemblFungi" id="MAPG_03236T0">
    <property type="protein sequence ID" value="MAPG_03236T0"/>
    <property type="gene ID" value="MAPG_03236"/>
</dbReference>
<dbReference type="OrthoDB" id="5395975at2759"/>
<reference evidence="4" key="1">
    <citation type="submission" date="2010-05" db="EMBL/GenBank/DDBJ databases">
        <title>The genome sequence of Magnaporthe poae strain ATCC 64411.</title>
        <authorList>
            <person name="Ma L.-J."/>
            <person name="Dead R."/>
            <person name="Young S."/>
            <person name="Zeng Q."/>
            <person name="Koehrsen M."/>
            <person name="Alvarado L."/>
            <person name="Berlin A."/>
            <person name="Chapman S.B."/>
            <person name="Chen Z."/>
            <person name="Freedman E."/>
            <person name="Gellesch M."/>
            <person name="Goldberg J."/>
            <person name="Griggs A."/>
            <person name="Gujja S."/>
            <person name="Heilman E.R."/>
            <person name="Heiman D."/>
            <person name="Hepburn T."/>
            <person name="Howarth C."/>
            <person name="Jen D."/>
            <person name="Larson L."/>
            <person name="Mehta T."/>
            <person name="Neiman D."/>
            <person name="Pearson M."/>
            <person name="Roberts A."/>
            <person name="Saif S."/>
            <person name="Shea T."/>
            <person name="Shenoy N."/>
            <person name="Sisk P."/>
            <person name="Stolte C."/>
            <person name="Sykes S."/>
            <person name="Walk T."/>
            <person name="White J."/>
            <person name="Yandava C."/>
            <person name="Haas B."/>
            <person name="Nusbaum C."/>
            <person name="Birren B."/>
        </authorList>
    </citation>
    <scope>NUCLEOTIDE SEQUENCE [LARGE SCALE GENOMIC DNA]</scope>
    <source>
        <strain evidence="4">ATCC 64411 / 73-15</strain>
    </source>
</reference>
<gene>
    <name evidence="2" type="ORF">MAPG_03236</name>
</gene>
<evidence type="ECO:0000256" key="1">
    <source>
        <dbReference type="SAM" id="MobiDB-lite"/>
    </source>
</evidence>
<evidence type="ECO:0000313" key="4">
    <source>
        <dbReference type="Proteomes" id="UP000011715"/>
    </source>
</evidence>
<dbReference type="OMA" id="WGVWCRR"/>
<sequence>MGRPPQWQPLNSHARTGEGTIIASARLAWPARTSSCPAPKSFLDMDLVWAEAETEILVHAAAPSLALHDAYYRALASAYLEFQPARTTLLVSARDGDSSRSSSANCPSPAEAIIDSPQLSFEDVWDNAGSPTPALPHPCPDDGEALATDSQSSLSVPPSEVADSQPFHHLRLGVQSSQQQRGADSPPRHESPPPTLPSSSTSSLSPGRGDTDAGTATRLDSSSVEFGGALGDDGYDAAPSSDRADSEPLFARSSPPQARELLLMTKSLSDFGPTSRSGPFKSHEARAAGHGGRGGGPAGAKLAGALEVFAPEPEGSCDDLEPSSLLTYNLIKLDSDLGLRRRFVAKRRLLRGREPRPTERGFWEVACSGWEPRAKKEAWGYLARYVGEGRAGWGVWLRRDAAATDSIRLYSFGHVVGHMYLLLYTATRRRILSLDCTWTSGGDGLVFVPATKDGWDA</sequence>
<dbReference type="Proteomes" id="UP000011715">
    <property type="component" value="Unassembled WGS sequence"/>
</dbReference>
<dbReference type="EMBL" id="GL876967">
    <property type="protein sequence ID" value="KLU84191.1"/>
    <property type="molecule type" value="Genomic_DNA"/>
</dbReference>
<dbReference type="STRING" id="644358.A0A0C4DTG9"/>
<reference evidence="3" key="4">
    <citation type="journal article" date="2015" name="G3 (Bethesda)">
        <title>Genome sequences of three phytopathogenic species of the Magnaporthaceae family of fungi.</title>
        <authorList>
            <person name="Okagaki L.H."/>
            <person name="Nunes C.C."/>
            <person name="Sailsbery J."/>
            <person name="Clay B."/>
            <person name="Brown D."/>
            <person name="John T."/>
            <person name="Oh Y."/>
            <person name="Young N."/>
            <person name="Fitzgerald M."/>
            <person name="Haas B.J."/>
            <person name="Zeng Q."/>
            <person name="Young S."/>
            <person name="Adiconis X."/>
            <person name="Fan L."/>
            <person name="Levin J.Z."/>
            <person name="Mitchell T.K."/>
            <person name="Okubara P.A."/>
            <person name="Farman M.L."/>
            <person name="Kohn L.M."/>
            <person name="Birren B."/>
            <person name="Ma L.-J."/>
            <person name="Dean R.A."/>
        </authorList>
    </citation>
    <scope>NUCLEOTIDE SEQUENCE</scope>
    <source>
        <strain evidence="3">ATCC 64411 / 73-15</strain>
    </source>
</reference>
<feature type="region of interest" description="Disordered" evidence="1">
    <location>
        <begin position="270"/>
        <end position="298"/>
    </location>
</feature>
<dbReference type="AlphaFoldDB" id="A0A0C4DTG9"/>
<proteinExistence type="predicted"/>